<proteinExistence type="predicted"/>
<sequence length="144" mass="15867">MAPVTRVNSSEWDCPRRLLFAHGSMNTFAREALPLNWAPRSQGQCVRSIYMPIRAGEAAKTALVSVFVFLAAARPGATLLASRSFRRLFQSTLAFSSLFFHRTVPPSTQGSGAMSFPMRPARSGSVPERPDTAFFFAEIGPVQW</sequence>
<evidence type="ECO:0000313" key="2">
    <source>
        <dbReference type="Proteomes" id="UP001287286"/>
    </source>
</evidence>
<organism evidence="1 2">
    <name type="scientific">Purpureocillium lilacinum</name>
    <name type="common">Paecilomyces lilacinus</name>
    <dbReference type="NCBI Taxonomy" id="33203"/>
    <lineage>
        <taxon>Eukaryota</taxon>
        <taxon>Fungi</taxon>
        <taxon>Dikarya</taxon>
        <taxon>Ascomycota</taxon>
        <taxon>Pezizomycotina</taxon>
        <taxon>Sordariomycetes</taxon>
        <taxon>Hypocreomycetidae</taxon>
        <taxon>Hypocreales</taxon>
        <taxon>Ophiocordycipitaceae</taxon>
        <taxon>Purpureocillium</taxon>
    </lineage>
</organism>
<dbReference type="Proteomes" id="UP001287286">
    <property type="component" value="Unassembled WGS sequence"/>
</dbReference>
<name>A0ABR0BDD0_PURLI</name>
<dbReference type="EMBL" id="JAWRVI010000274">
    <property type="protein sequence ID" value="KAK4069641.1"/>
    <property type="molecule type" value="Genomic_DNA"/>
</dbReference>
<accession>A0ABR0BDD0</accession>
<evidence type="ECO:0000313" key="1">
    <source>
        <dbReference type="EMBL" id="KAK4069641.1"/>
    </source>
</evidence>
<reference evidence="1 2" key="1">
    <citation type="journal article" date="2024" name="Microbiol. Resour. Announc.">
        <title>Genome annotations for the ascomycete fungi Trichoderma harzianum, Trichoderma aggressivum, and Purpureocillium lilacinum.</title>
        <authorList>
            <person name="Beijen E.P.W."/>
            <person name="Ohm R.A."/>
        </authorList>
    </citation>
    <scope>NUCLEOTIDE SEQUENCE [LARGE SCALE GENOMIC DNA]</scope>
    <source>
        <strain evidence="1 2">CBS 150709</strain>
    </source>
</reference>
<keyword evidence="2" id="KW-1185">Reference proteome</keyword>
<gene>
    <name evidence="1" type="ORF">Purlil1_13677</name>
</gene>
<comment type="caution">
    <text evidence="1">The sequence shown here is derived from an EMBL/GenBank/DDBJ whole genome shotgun (WGS) entry which is preliminary data.</text>
</comment>
<protein>
    <submittedName>
        <fullName evidence="1">Uncharacterized protein</fullName>
    </submittedName>
</protein>